<evidence type="ECO:0000313" key="2">
    <source>
        <dbReference type="Proteomes" id="UP000193689"/>
    </source>
</evidence>
<dbReference type="AlphaFoldDB" id="A0A1Y2ECM2"/>
<dbReference type="SUPFAM" id="SSF55144">
    <property type="entry name" value="LigT-like"/>
    <property type="match status" value="1"/>
</dbReference>
<dbReference type="EMBL" id="MCFJ01000003">
    <property type="protein sequence ID" value="ORY68986.1"/>
    <property type="molecule type" value="Genomic_DNA"/>
</dbReference>
<proteinExistence type="predicted"/>
<dbReference type="Pfam" id="PF13563">
    <property type="entry name" value="2_5_RNA_ligase2"/>
    <property type="match status" value="1"/>
</dbReference>
<evidence type="ECO:0000313" key="1">
    <source>
        <dbReference type="EMBL" id="ORY68986.1"/>
    </source>
</evidence>
<dbReference type="STRING" id="1141098.A0A1Y2ECM2"/>
<dbReference type="InParanoid" id="A0A1Y2ECM2"/>
<reference evidence="1 2" key="1">
    <citation type="submission" date="2016-07" db="EMBL/GenBank/DDBJ databases">
        <title>Pervasive Adenine N6-methylation of Active Genes in Fungi.</title>
        <authorList>
            <consortium name="DOE Joint Genome Institute"/>
            <person name="Mondo S.J."/>
            <person name="Dannebaum R.O."/>
            <person name="Kuo R.C."/>
            <person name="Labutti K."/>
            <person name="Haridas S."/>
            <person name="Kuo A."/>
            <person name="Salamov A."/>
            <person name="Ahrendt S.R."/>
            <person name="Lipzen A."/>
            <person name="Sullivan W."/>
            <person name="Andreopoulos W.B."/>
            <person name="Clum A."/>
            <person name="Lindquist E."/>
            <person name="Daum C."/>
            <person name="Ramamoorthy G.K."/>
            <person name="Gryganskyi A."/>
            <person name="Culley D."/>
            <person name="Magnuson J.K."/>
            <person name="James T.Y."/>
            <person name="O'Malley M.A."/>
            <person name="Stajich J.E."/>
            <person name="Spatafora J.W."/>
            <person name="Visel A."/>
            <person name="Grigoriev I.V."/>
        </authorList>
    </citation>
    <scope>NUCLEOTIDE SEQUENCE [LARGE SCALE GENOMIC DNA]</scope>
    <source>
        <strain evidence="1 2">CBS 129021</strain>
    </source>
</reference>
<dbReference type="GeneID" id="63779722"/>
<comment type="caution">
    <text evidence="1">The sequence shown here is derived from an EMBL/GenBank/DDBJ whole genome shotgun (WGS) entry which is preliminary data.</text>
</comment>
<dbReference type="Proteomes" id="UP000193689">
    <property type="component" value="Unassembled WGS sequence"/>
</dbReference>
<evidence type="ECO:0008006" key="3">
    <source>
        <dbReference type="Google" id="ProtNLM"/>
    </source>
</evidence>
<dbReference type="RefSeq" id="XP_040719273.1">
    <property type="nucleotide sequence ID" value="XM_040863510.1"/>
</dbReference>
<accession>A0A1Y2ECM2</accession>
<sequence>MTTYQRRDDHKPRTAYEDEDHYVLTLKTDPELQTAMSALRTKYFPPKLLKVNAHVSLFHALPGSMLPKMKSDISSLASRTTLFHIKAGKPFRMARGVGISVDGLEPAAHIHKDLQELWRETLSIQDRGKFRGHYTIMNKVTEAEEVDACLAEVKNNFHGCSGTVTGLSLWKYDRGWWVSKEDFGFGIQHGGQADR</sequence>
<dbReference type="Gene3D" id="3.90.1140.10">
    <property type="entry name" value="Cyclic phosphodiesterase"/>
    <property type="match status" value="1"/>
</dbReference>
<name>A0A1Y2ECM2_9PEZI</name>
<gene>
    <name evidence="1" type="ORF">BCR38DRAFT_482464</name>
</gene>
<keyword evidence="2" id="KW-1185">Reference proteome</keyword>
<organism evidence="1 2">
    <name type="scientific">Pseudomassariella vexata</name>
    <dbReference type="NCBI Taxonomy" id="1141098"/>
    <lineage>
        <taxon>Eukaryota</taxon>
        <taxon>Fungi</taxon>
        <taxon>Dikarya</taxon>
        <taxon>Ascomycota</taxon>
        <taxon>Pezizomycotina</taxon>
        <taxon>Sordariomycetes</taxon>
        <taxon>Xylariomycetidae</taxon>
        <taxon>Amphisphaeriales</taxon>
        <taxon>Pseudomassariaceae</taxon>
        <taxon>Pseudomassariella</taxon>
    </lineage>
</organism>
<dbReference type="OrthoDB" id="5364416at2759"/>
<dbReference type="InterPro" id="IPR009097">
    <property type="entry name" value="Cyclic_Pdiesterase"/>
</dbReference>
<protein>
    <recommendedName>
        <fullName evidence="3">2'-5' RNA ligase superfamily-domain-containing protein</fullName>
    </recommendedName>
</protein>